<evidence type="ECO:0000313" key="9">
    <source>
        <dbReference type="Proteomes" id="UP000504635"/>
    </source>
</evidence>
<keyword evidence="9" id="KW-1185">Reference proteome</keyword>
<dbReference type="GO" id="GO:0032040">
    <property type="term" value="C:small-subunit processome"/>
    <property type="evidence" value="ECO:0007669"/>
    <property type="project" value="TreeGrafter"/>
</dbReference>
<dbReference type="OrthoDB" id="10251154at2759"/>
<evidence type="ECO:0000256" key="1">
    <source>
        <dbReference type="ARBA" id="ARBA00004604"/>
    </source>
</evidence>
<dbReference type="KEGG" id="soy:115882649"/>
<name>A0A6J2Y198_SITOR</name>
<dbReference type="GO" id="GO:0000462">
    <property type="term" value="P:maturation of SSU-rRNA from tricistronic rRNA transcript (SSU-rRNA, 5.8S rRNA, LSU-rRNA)"/>
    <property type="evidence" value="ECO:0007669"/>
    <property type="project" value="TreeGrafter"/>
</dbReference>
<feature type="compositionally biased region" description="Basic and acidic residues" evidence="7">
    <location>
        <begin position="36"/>
        <end position="47"/>
    </location>
</feature>
<keyword evidence="3 6" id="KW-0853">WD repeat</keyword>
<dbReference type="InParanoid" id="A0A6J2Y198"/>
<dbReference type="InterPro" id="IPR015943">
    <property type="entry name" value="WD40/YVTN_repeat-like_dom_sf"/>
</dbReference>
<dbReference type="RefSeq" id="XP_030756699.1">
    <property type="nucleotide sequence ID" value="XM_030900839.1"/>
</dbReference>
<dbReference type="InterPro" id="IPR019775">
    <property type="entry name" value="WD40_repeat_CS"/>
</dbReference>
<feature type="region of interest" description="Disordered" evidence="7">
    <location>
        <begin position="552"/>
        <end position="584"/>
    </location>
</feature>
<reference evidence="10" key="1">
    <citation type="submission" date="2025-08" db="UniProtKB">
        <authorList>
            <consortium name="RefSeq"/>
        </authorList>
    </citation>
    <scope>IDENTIFICATION</scope>
    <source>
        <tissue evidence="10">Gonads</tissue>
    </source>
</reference>
<dbReference type="InterPro" id="IPR040315">
    <property type="entry name" value="WDR46/Utp7"/>
</dbReference>
<keyword evidence="5" id="KW-0539">Nucleus</keyword>
<evidence type="ECO:0000256" key="5">
    <source>
        <dbReference type="ARBA" id="ARBA00023242"/>
    </source>
</evidence>
<dbReference type="PROSITE" id="PS50082">
    <property type="entry name" value="WD_REPEATS_2"/>
    <property type="match status" value="1"/>
</dbReference>
<dbReference type="PANTHER" id="PTHR14085">
    <property type="entry name" value="WD-REPEAT PROTEIN BING4"/>
    <property type="match status" value="1"/>
</dbReference>
<evidence type="ECO:0000256" key="4">
    <source>
        <dbReference type="ARBA" id="ARBA00022737"/>
    </source>
</evidence>
<sequence>MGKLTVSNDMAVAKESKSKDIIEFDVSNVKSKPWGRRREDRFNEKFKNKQRNKTSSKYPIDKVKTNTKSKKEKKRRYEIPEEVLKKYSKGEEVNLKKVHTKIHRTKIEQRERNVKFATEFAAKTEVLLTEETGFLEADDGETTTQFTQGAIADSVDITSAAKQFELKLEFGPYRSRYTRNGRHLVIGGKKGHVAAFDWVTKKLHCEINVMESVHDVSFLHLETMFAVAQKDWVYFYDHQGIELHCVKRLNKVTRMEFLPYHFLLATCSDEGYLSWLDVSIGQLASQYNTNLGRLSIMTQNPWNACLCLGHAKGIVSMWSPNARDPLAKMLCHKAPITAVSVDPTGMYMSTAASNRELKIWDIRKLEGPLQEYKLVSAPSNLAFSQKKMLAVGHGNIVEVYRECCTSTAKRPYLRHRFNNPIGNFNFCPFEDVLGVATNRGFTSLLIPGSGEPNIDSLEVNPFQSKAQRREAEVKALLDKIQPELITLDPAVIAEVDVPTMRDKIEAKKNLLFLKAPKIEYNPRNKAKGKGGSVKMARNKKILQEQAIREFSKSTKDLLPNKPNEGKKKKQAYNVLDRFLPKKKS</sequence>
<dbReference type="InterPro" id="IPR012952">
    <property type="entry name" value="BING4_C_dom"/>
</dbReference>
<evidence type="ECO:0000256" key="7">
    <source>
        <dbReference type="SAM" id="MobiDB-lite"/>
    </source>
</evidence>
<dbReference type="Gene3D" id="2.130.10.10">
    <property type="entry name" value="YVTN repeat-like/Quinoprotein amine dehydrogenase"/>
    <property type="match status" value="1"/>
</dbReference>
<comment type="subcellular location">
    <subcellularLocation>
        <location evidence="1">Nucleus</location>
        <location evidence="1">Nucleolus</location>
    </subcellularLocation>
</comment>
<dbReference type="PROSITE" id="PS50294">
    <property type="entry name" value="WD_REPEATS_REGION"/>
    <property type="match status" value="1"/>
</dbReference>
<dbReference type="InterPro" id="IPR001680">
    <property type="entry name" value="WD40_rpt"/>
</dbReference>
<dbReference type="InterPro" id="IPR036322">
    <property type="entry name" value="WD40_repeat_dom_sf"/>
</dbReference>
<proteinExistence type="predicted"/>
<dbReference type="SMART" id="SM00320">
    <property type="entry name" value="WD40"/>
    <property type="match status" value="3"/>
</dbReference>
<evidence type="ECO:0000256" key="3">
    <source>
        <dbReference type="ARBA" id="ARBA00022574"/>
    </source>
</evidence>
<dbReference type="GO" id="GO:0030686">
    <property type="term" value="C:90S preribosome"/>
    <property type="evidence" value="ECO:0007669"/>
    <property type="project" value="TreeGrafter"/>
</dbReference>
<dbReference type="PROSITE" id="PS00678">
    <property type="entry name" value="WD_REPEATS_1"/>
    <property type="match status" value="1"/>
</dbReference>
<feature type="region of interest" description="Disordered" evidence="7">
    <location>
        <begin position="35"/>
        <end position="57"/>
    </location>
</feature>
<dbReference type="SMART" id="SM01033">
    <property type="entry name" value="BING4CT"/>
    <property type="match status" value="1"/>
</dbReference>
<protein>
    <submittedName>
        <fullName evidence="10">WD repeat-containing protein 46</fullName>
    </submittedName>
</protein>
<dbReference type="GeneID" id="115882649"/>
<keyword evidence="4" id="KW-0677">Repeat</keyword>
<accession>A0A6J2Y198</accession>
<dbReference type="FunFam" id="2.130.10.10:FF:000378">
    <property type="entry name" value="U3 small nucleolar RNA-associated protein 7"/>
    <property type="match status" value="1"/>
</dbReference>
<dbReference type="Proteomes" id="UP000504635">
    <property type="component" value="Unplaced"/>
</dbReference>
<keyword evidence="2" id="KW-0698">rRNA processing</keyword>
<dbReference type="SUPFAM" id="SSF50978">
    <property type="entry name" value="WD40 repeat-like"/>
    <property type="match status" value="1"/>
</dbReference>
<dbReference type="AlphaFoldDB" id="A0A6J2Y198"/>
<dbReference type="FunCoup" id="A0A6J2Y198">
    <property type="interactions" value="2040"/>
</dbReference>
<organism evidence="9 10">
    <name type="scientific">Sitophilus oryzae</name>
    <name type="common">Rice weevil</name>
    <name type="synonym">Curculio oryzae</name>
    <dbReference type="NCBI Taxonomy" id="7048"/>
    <lineage>
        <taxon>Eukaryota</taxon>
        <taxon>Metazoa</taxon>
        <taxon>Ecdysozoa</taxon>
        <taxon>Arthropoda</taxon>
        <taxon>Hexapoda</taxon>
        <taxon>Insecta</taxon>
        <taxon>Pterygota</taxon>
        <taxon>Neoptera</taxon>
        <taxon>Endopterygota</taxon>
        <taxon>Coleoptera</taxon>
        <taxon>Polyphaga</taxon>
        <taxon>Cucujiformia</taxon>
        <taxon>Curculionidae</taxon>
        <taxon>Dryophthorinae</taxon>
        <taxon>Sitophilus</taxon>
    </lineage>
</organism>
<evidence type="ECO:0000259" key="8">
    <source>
        <dbReference type="SMART" id="SM01033"/>
    </source>
</evidence>
<dbReference type="Pfam" id="PF08149">
    <property type="entry name" value="BING4CT"/>
    <property type="match status" value="1"/>
</dbReference>
<evidence type="ECO:0000256" key="2">
    <source>
        <dbReference type="ARBA" id="ARBA00022552"/>
    </source>
</evidence>
<dbReference type="PANTHER" id="PTHR14085:SF3">
    <property type="entry name" value="WD REPEAT-CONTAINING PROTEIN 46"/>
    <property type="match status" value="1"/>
</dbReference>
<feature type="domain" description="BING4 C-terminal" evidence="8">
    <location>
        <begin position="411"/>
        <end position="489"/>
    </location>
</feature>
<evidence type="ECO:0000256" key="6">
    <source>
        <dbReference type="PROSITE-ProRule" id="PRU00221"/>
    </source>
</evidence>
<evidence type="ECO:0000313" key="10">
    <source>
        <dbReference type="RefSeq" id="XP_030756699.1"/>
    </source>
</evidence>
<dbReference type="Pfam" id="PF00400">
    <property type="entry name" value="WD40"/>
    <property type="match status" value="1"/>
</dbReference>
<feature type="repeat" description="WD" evidence="6">
    <location>
        <begin position="329"/>
        <end position="363"/>
    </location>
</feature>
<gene>
    <name evidence="10" type="primary">LOC115882649</name>
</gene>